<protein>
    <submittedName>
        <fullName evidence="1">Uncharacterized protein</fullName>
    </submittedName>
</protein>
<reference evidence="1 2" key="1">
    <citation type="journal article" date="2023" name="Plants (Basel)">
        <title>Bridging the Gap: Combining Genomics and Transcriptomics Approaches to Understand Stylosanthes scabra, an Orphan Legume from the Brazilian Caatinga.</title>
        <authorList>
            <person name="Ferreira-Neto J.R.C."/>
            <person name="da Silva M.D."/>
            <person name="Binneck E."/>
            <person name="de Melo N.F."/>
            <person name="da Silva R.H."/>
            <person name="de Melo A.L.T.M."/>
            <person name="Pandolfi V."/>
            <person name="Bustamante F.O."/>
            <person name="Brasileiro-Vidal A.C."/>
            <person name="Benko-Iseppon A.M."/>
        </authorList>
    </citation>
    <scope>NUCLEOTIDE SEQUENCE [LARGE SCALE GENOMIC DNA]</scope>
    <source>
        <tissue evidence="1">Leaves</tissue>
    </source>
</reference>
<name>A0ABU6VEB4_9FABA</name>
<evidence type="ECO:0000313" key="1">
    <source>
        <dbReference type="EMBL" id="MED6171055.1"/>
    </source>
</evidence>
<proteinExistence type="predicted"/>
<gene>
    <name evidence="1" type="ORF">PIB30_037060</name>
</gene>
<accession>A0ABU6VEB4</accession>
<keyword evidence="2" id="KW-1185">Reference proteome</keyword>
<evidence type="ECO:0000313" key="2">
    <source>
        <dbReference type="Proteomes" id="UP001341840"/>
    </source>
</evidence>
<dbReference type="Proteomes" id="UP001341840">
    <property type="component" value="Unassembled WGS sequence"/>
</dbReference>
<sequence length="125" mass="14382">MITQNHRFFFISLISLNSHTLFPFVSLNSTTHHRQLLCSFTLHTSPPPPPTFASSPPFSIFVLSLSSITGRRPTREMPPPLPCLIEYVEEELEKKVYSERLSQMYIIPPRYVGDGAIPEDRYPEF</sequence>
<dbReference type="EMBL" id="JASCZI010151219">
    <property type="protein sequence ID" value="MED6171055.1"/>
    <property type="molecule type" value="Genomic_DNA"/>
</dbReference>
<comment type="caution">
    <text evidence="1">The sequence shown here is derived from an EMBL/GenBank/DDBJ whole genome shotgun (WGS) entry which is preliminary data.</text>
</comment>
<organism evidence="1 2">
    <name type="scientific">Stylosanthes scabra</name>
    <dbReference type="NCBI Taxonomy" id="79078"/>
    <lineage>
        <taxon>Eukaryota</taxon>
        <taxon>Viridiplantae</taxon>
        <taxon>Streptophyta</taxon>
        <taxon>Embryophyta</taxon>
        <taxon>Tracheophyta</taxon>
        <taxon>Spermatophyta</taxon>
        <taxon>Magnoliopsida</taxon>
        <taxon>eudicotyledons</taxon>
        <taxon>Gunneridae</taxon>
        <taxon>Pentapetalae</taxon>
        <taxon>rosids</taxon>
        <taxon>fabids</taxon>
        <taxon>Fabales</taxon>
        <taxon>Fabaceae</taxon>
        <taxon>Papilionoideae</taxon>
        <taxon>50 kb inversion clade</taxon>
        <taxon>dalbergioids sensu lato</taxon>
        <taxon>Dalbergieae</taxon>
        <taxon>Pterocarpus clade</taxon>
        <taxon>Stylosanthes</taxon>
    </lineage>
</organism>